<dbReference type="Pfam" id="PF12214">
    <property type="entry name" value="TPX2_importin"/>
    <property type="match status" value="1"/>
</dbReference>
<dbReference type="OrthoDB" id="1610906at2759"/>
<feature type="compositionally biased region" description="Low complexity" evidence="1">
    <location>
        <begin position="463"/>
        <end position="476"/>
    </location>
</feature>
<proteinExistence type="predicted"/>
<organism evidence="3 4">
    <name type="scientific">Artemisia annua</name>
    <name type="common">Sweet wormwood</name>
    <dbReference type="NCBI Taxonomy" id="35608"/>
    <lineage>
        <taxon>Eukaryota</taxon>
        <taxon>Viridiplantae</taxon>
        <taxon>Streptophyta</taxon>
        <taxon>Embryophyta</taxon>
        <taxon>Tracheophyta</taxon>
        <taxon>Spermatophyta</taxon>
        <taxon>Magnoliopsida</taxon>
        <taxon>eudicotyledons</taxon>
        <taxon>Gunneridae</taxon>
        <taxon>Pentapetalae</taxon>
        <taxon>asterids</taxon>
        <taxon>campanulids</taxon>
        <taxon>Asterales</taxon>
        <taxon>Asteraceae</taxon>
        <taxon>Asteroideae</taxon>
        <taxon>Anthemideae</taxon>
        <taxon>Artemisiinae</taxon>
        <taxon>Artemisia</taxon>
    </lineage>
</organism>
<feature type="domain" description="TPX2 central" evidence="2">
    <location>
        <begin position="131"/>
        <end position="253"/>
    </location>
</feature>
<dbReference type="GO" id="GO:0090307">
    <property type="term" value="P:mitotic spindle assembly"/>
    <property type="evidence" value="ECO:0007669"/>
    <property type="project" value="TreeGrafter"/>
</dbReference>
<dbReference type="Proteomes" id="UP000245207">
    <property type="component" value="Unassembled WGS sequence"/>
</dbReference>
<comment type="caution">
    <text evidence="3">The sequence shown here is derived from an EMBL/GenBank/DDBJ whole genome shotgun (WGS) entry which is preliminary data.</text>
</comment>
<evidence type="ECO:0000259" key="2">
    <source>
        <dbReference type="Pfam" id="PF12214"/>
    </source>
</evidence>
<name>A0A2U1NY57_ARTAN</name>
<feature type="compositionally biased region" description="Polar residues" evidence="1">
    <location>
        <begin position="431"/>
        <end position="453"/>
    </location>
</feature>
<dbReference type="PANTHER" id="PTHR14326:SF44">
    <property type="entry name" value="TARGETING PROTEIN FOR XKLP2"/>
    <property type="match status" value="1"/>
</dbReference>
<dbReference type="GO" id="GO:0005819">
    <property type="term" value="C:spindle"/>
    <property type="evidence" value="ECO:0007669"/>
    <property type="project" value="InterPro"/>
</dbReference>
<dbReference type="EMBL" id="PKPP01001989">
    <property type="protein sequence ID" value="PWA78424.1"/>
    <property type="molecule type" value="Genomic_DNA"/>
</dbReference>
<evidence type="ECO:0000313" key="4">
    <source>
        <dbReference type="Proteomes" id="UP000245207"/>
    </source>
</evidence>
<dbReference type="InterPro" id="IPR027330">
    <property type="entry name" value="TPX2_central_dom"/>
</dbReference>
<dbReference type="AlphaFoldDB" id="A0A2U1NY57"/>
<sequence>MDSGNSAFSTPKLIDHVANNLMSTDNTRRNVQFKSLCDMNVAENSHKEPEPSMSTGFLSTKKNFNLEPEKRRHTNFSNKITPSFAQENQEIQKQKLKGGKIRQIASTGTRHSPHKASAGGMMLRKAKLMQTRPTEPAFKTSQSVCLGNIRSSAVQTPKFECRPLIRKSAEATTVVSVETTPRNYQRKPYLTTPKIALRTSLTARKPKIEIEQQEKVSNFKARPLNKKILESKGELGLFCNKKRQVTIPQEFHFATNKRIPPKTPDDAELFGKITSCLGSHKKKPIPRKTVPRPFHLQTEKRGERKESKLVAEIIHMHIQEEQPRIPASSPHPPYTSDYHLVPSKTESRHCTKPEDEDASMRAVTAETTLKEGSNAVPEKVRRPLTEVQELSLHRTELDSKPKEKRMMEGIGLKQLKRSSVLYAGQVPSFEQPFSPQKSSKGVTKSMSPSSNVSVRKAGRRKIAVATATSSAASNMR</sequence>
<accession>A0A2U1NY57</accession>
<dbReference type="InterPro" id="IPR009675">
    <property type="entry name" value="TPX2_fam"/>
</dbReference>
<keyword evidence="4" id="KW-1185">Reference proteome</keyword>
<dbReference type="GO" id="GO:0060236">
    <property type="term" value="P:regulation of mitotic spindle organization"/>
    <property type="evidence" value="ECO:0007669"/>
    <property type="project" value="InterPro"/>
</dbReference>
<evidence type="ECO:0000256" key="1">
    <source>
        <dbReference type="SAM" id="MobiDB-lite"/>
    </source>
</evidence>
<feature type="region of interest" description="Disordered" evidence="1">
    <location>
        <begin position="427"/>
        <end position="476"/>
    </location>
</feature>
<gene>
    <name evidence="3" type="ORF">CTI12_AA209150</name>
</gene>
<evidence type="ECO:0000313" key="3">
    <source>
        <dbReference type="EMBL" id="PWA78424.1"/>
    </source>
</evidence>
<feature type="region of interest" description="Disordered" evidence="1">
    <location>
        <begin position="339"/>
        <end position="359"/>
    </location>
</feature>
<reference evidence="3 4" key="1">
    <citation type="journal article" date="2018" name="Mol. Plant">
        <title>The genome of Artemisia annua provides insight into the evolution of Asteraceae family and artemisinin biosynthesis.</title>
        <authorList>
            <person name="Shen Q."/>
            <person name="Zhang L."/>
            <person name="Liao Z."/>
            <person name="Wang S."/>
            <person name="Yan T."/>
            <person name="Shi P."/>
            <person name="Liu M."/>
            <person name="Fu X."/>
            <person name="Pan Q."/>
            <person name="Wang Y."/>
            <person name="Lv Z."/>
            <person name="Lu X."/>
            <person name="Zhang F."/>
            <person name="Jiang W."/>
            <person name="Ma Y."/>
            <person name="Chen M."/>
            <person name="Hao X."/>
            <person name="Li L."/>
            <person name="Tang Y."/>
            <person name="Lv G."/>
            <person name="Zhou Y."/>
            <person name="Sun X."/>
            <person name="Brodelius P.E."/>
            <person name="Rose J.K.C."/>
            <person name="Tang K."/>
        </authorList>
    </citation>
    <scope>NUCLEOTIDE SEQUENCE [LARGE SCALE GENOMIC DNA]</scope>
    <source>
        <strain evidence="4">cv. Huhao1</strain>
        <tissue evidence="3">Leaf</tissue>
    </source>
</reference>
<dbReference type="GO" id="GO:0008017">
    <property type="term" value="F:microtubule binding"/>
    <property type="evidence" value="ECO:0007669"/>
    <property type="project" value="TreeGrafter"/>
</dbReference>
<dbReference type="PANTHER" id="PTHR14326">
    <property type="entry name" value="TARGETING PROTEIN FOR XKLP2"/>
    <property type="match status" value="1"/>
</dbReference>
<dbReference type="STRING" id="35608.A0A2U1NY57"/>
<dbReference type="GO" id="GO:0005880">
    <property type="term" value="C:nuclear microtubule"/>
    <property type="evidence" value="ECO:0007669"/>
    <property type="project" value="TreeGrafter"/>
</dbReference>
<protein>
    <submittedName>
        <fullName evidence="3">Protein TPX2</fullName>
    </submittedName>
</protein>
<dbReference type="GO" id="GO:0030295">
    <property type="term" value="F:protein kinase activator activity"/>
    <property type="evidence" value="ECO:0007669"/>
    <property type="project" value="TreeGrafter"/>
</dbReference>